<name>A0ABY4BUI6_9FLAO</name>
<evidence type="ECO:0000313" key="2">
    <source>
        <dbReference type="Proteomes" id="UP000831460"/>
    </source>
</evidence>
<dbReference type="RefSeq" id="WP_243551533.1">
    <property type="nucleotide sequence ID" value="NZ_CP094532.1"/>
</dbReference>
<reference evidence="1 2" key="1">
    <citation type="submission" date="2022-03" db="EMBL/GenBank/DDBJ databases">
        <title>Chryseobacterium sp. isolated from particulate matters in swine house.</title>
        <authorList>
            <person name="Won M."/>
            <person name="Kim S.-J."/>
            <person name="Kwon S.-W."/>
        </authorList>
    </citation>
    <scope>NUCLEOTIDE SEQUENCE [LARGE SCALE GENOMIC DNA]</scope>
    <source>
        <strain evidence="1 2">SC2-2</strain>
    </source>
</reference>
<keyword evidence="2" id="KW-1185">Reference proteome</keyword>
<proteinExistence type="predicted"/>
<accession>A0ABY4BUI6</accession>
<dbReference type="Proteomes" id="UP000831460">
    <property type="component" value="Chromosome"/>
</dbReference>
<evidence type="ECO:0008006" key="3">
    <source>
        <dbReference type="Google" id="ProtNLM"/>
    </source>
</evidence>
<gene>
    <name evidence="1" type="ORF">MTP09_07165</name>
</gene>
<protein>
    <recommendedName>
        <fullName evidence="3">Lipoprotein</fullName>
    </recommendedName>
</protein>
<sequence>MKKSNIFLIVLLLLPLFSWSQIININEEKKESPKIDTTGLPPCIMEIVKGDISGYRGKGILPNGIVTFTFSVTRPPKCMDCFSGTTVLYENCERLMQYGQGYATTLYFSPRVKEEWFQVPEFYKIGREKK</sequence>
<organism evidence="1 2">
    <name type="scientific">Chryseobacterium suipulveris</name>
    <dbReference type="NCBI Taxonomy" id="2929800"/>
    <lineage>
        <taxon>Bacteria</taxon>
        <taxon>Pseudomonadati</taxon>
        <taxon>Bacteroidota</taxon>
        <taxon>Flavobacteriia</taxon>
        <taxon>Flavobacteriales</taxon>
        <taxon>Weeksellaceae</taxon>
        <taxon>Chryseobacterium group</taxon>
        <taxon>Chryseobacterium</taxon>
    </lineage>
</organism>
<dbReference type="EMBL" id="CP094532">
    <property type="protein sequence ID" value="UOE42404.1"/>
    <property type="molecule type" value="Genomic_DNA"/>
</dbReference>
<evidence type="ECO:0000313" key="1">
    <source>
        <dbReference type="EMBL" id="UOE42404.1"/>
    </source>
</evidence>